<evidence type="ECO:0000313" key="1">
    <source>
        <dbReference type="EMBL" id="GAG33281.1"/>
    </source>
</evidence>
<dbReference type="Gene3D" id="1.20.1090.10">
    <property type="entry name" value="Dehydroquinate synthase-like - alpha domain"/>
    <property type="match status" value="1"/>
</dbReference>
<comment type="caution">
    <text evidence="1">The sequence shown here is derived from an EMBL/GenBank/DDBJ whole genome shotgun (WGS) entry which is preliminary data.</text>
</comment>
<gene>
    <name evidence="1" type="ORF">S01H1_66775</name>
</gene>
<proteinExistence type="predicted"/>
<protein>
    <recommendedName>
        <fullName evidence="2">Alcohol dehydrogenase iron-type/glycerol dehydrogenase GldA domain-containing protein</fullName>
    </recommendedName>
</protein>
<dbReference type="AlphaFoldDB" id="X0Y8S7"/>
<feature type="non-terminal residue" evidence="1">
    <location>
        <position position="1"/>
    </location>
</feature>
<name>X0Y8S7_9ZZZZ</name>
<reference evidence="1" key="1">
    <citation type="journal article" date="2014" name="Front. Microbiol.">
        <title>High frequency of phylogenetically diverse reductive dehalogenase-homologous genes in deep subseafloor sedimentary metagenomes.</title>
        <authorList>
            <person name="Kawai M."/>
            <person name="Futagami T."/>
            <person name="Toyoda A."/>
            <person name="Takaki Y."/>
            <person name="Nishi S."/>
            <person name="Hori S."/>
            <person name="Arai W."/>
            <person name="Tsubouchi T."/>
            <person name="Morono Y."/>
            <person name="Uchiyama I."/>
            <person name="Ito T."/>
            <person name="Fujiyama A."/>
            <person name="Inagaki F."/>
            <person name="Takami H."/>
        </authorList>
    </citation>
    <scope>NUCLEOTIDE SEQUENCE</scope>
    <source>
        <strain evidence="1">Expedition CK06-06</strain>
    </source>
</reference>
<accession>X0Y8S7</accession>
<dbReference type="EMBL" id="BARS01044169">
    <property type="protein sequence ID" value="GAG33281.1"/>
    <property type="molecule type" value="Genomic_DNA"/>
</dbReference>
<evidence type="ECO:0008006" key="2">
    <source>
        <dbReference type="Google" id="ProtNLM"/>
    </source>
</evidence>
<sequence length="94" mass="10306">EKPLKGLGPVELAIAVAKGMMNLAQRVDFPTTLKEIIGFSEDHIQRALEAAKNPQLEMKLKNMPVPLNRDMIDEYMGPVLKAAATGDFSSIKNV</sequence>
<organism evidence="1">
    <name type="scientific">marine sediment metagenome</name>
    <dbReference type="NCBI Taxonomy" id="412755"/>
    <lineage>
        <taxon>unclassified sequences</taxon>
        <taxon>metagenomes</taxon>
        <taxon>ecological metagenomes</taxon>
    </lineage>
</organism>